<gene>
    <name evidence="7" type="ORF">EDM56_20990</name>
</gene>
<name>A0A3M8DB98_9BACL</name>
<dbReference type="OrthoDB" id="63188at2"/>
<evidence type="ECO:0000259" key="6">
    <source>
        <dbReference type="Pfam" id="PF12698"/>
    </source>
</evidence>
<comment type="caution">
    <text evidence="7">The sequence shown here is derived from an EMBL/GenBank/DDBJ whole genome shotgun (WGS) entry which is preliminary data.</text>
</comment>
<dbReference type="AlphaFoldDB" id="A0A3M8DB98"/>
<dbReference type="InterPro" id="IPR051784">
    <property type="entry name" value="Nod_factor_ABC_transporter"/>
</dbReference>
<dbReference type="GO" id="GO:0043190">
    <property type="term" value="C:ATP-binding cassette (ABC) transporter complex"/>
    <property type="evidence" value="ECO:0007669"/>
    <property type="project" value="InterPro"/>
</dbReference>
<dbReference type="GO" id="GO:0140359">
    <property type="term" value="F:ABC-type transporter activity"/>
    <property type="evidence" value="ECO:0007669"/>
    <property type="project" value="InterPro"/>
</dbReference>
<evidence type="ECO:0000256" key="4">
    <source>
        <dbReference type="ARBA" id="ARBA00023136"/>
    </source>
</evidence>
<evidence type="ECO:0000313" key="8">
    <source>
        <dbReference type="Proteomes" id="UP000271031"/>
    </source>
</evidence>
<evidence type="ECO:0000256" key="3">
    <source>
        <dbReference type="ARBA" id="ARBA00022989"/>
    </source>
</evidence>
<feature type="transmembrane region" description="Helical" evidence="5">
    <location>
        <begin position="219"/>
        <end position="239"/>
    </location>
</feature>
<feature type="transmembrane region" description="Helical" evidence="5">
    <location>
        <begin position="130"/>
        <end position="151"/>
    </location>
</feature>
<comment type="subcellular location">
    <subcellularLocation>
        <location evidence="1">Membrane</location>
        <topology evidence="1">Multi-pass membrane protein</topology>
    </subcellularLocation>
</comment>
<accession>A0A3M8DB98</accession>
<reference evidence="7 8" key="1">
    <citation type="submission" date="2018-10" db="EMBL/GenBank/DDBJ databases">
        <title>Phylogenomics of Brevibacillus.</title>
        <authorList>
            <person name="Dunlap C."/>
        </authorList>
    </citation>
    <scope>NUCLEOTIDE SEQUENCE [LARGE SCALE GENOMIC DNA]</scope>
    <source>
        <strain evidence="7 8">JCM 15716</strain>
    </source>
</reference>
<evidence type="ECO:0000313" key="7">
    <source>
        <dbReference type="EMBL" id="RNB84585.1"/>
    </source>
</evidence>
<sequence>MKMFVSQCKMELLRLVRNKRFYFMSLGFPILFYMIFSSTVGENAEVGGTVWKAYYLISMTAFGLINASINSLAVKMSQERAQGLVRLLQITPLSPRAYIGAKILALSIVNLGVIVAMFLTGYFVKGVSLAPMQWIGCGIWLWAGSLIFLALGSLIGSSRKAEIAQILCTVLQLGLSLTGGLWMPVQSMPEVMREIAFWTPTFHFASGAWELLAGHAPGWGNAMILAAYLIVFVIGSSYVHQKQEAV</sequence>
<dbReference type="InterPro" id="IPR000412">
    <property type="entry name" value="ABC_2_transport"/>
</dbReference>
<dbReference type="PIRSF" id="PIRSF006648">
    <property type="entry name" value="DrrB"/>
    <property type="match status" value="1"/>
</dbReference>
<dbReference type="Pfam" id="PF12698">
    <property type="entry name" value="ABC2_membrane_3"/>
    <property type="match status" value="1"/>
</dbReference>
<evidence type="ECO:0000256" key="2">
    <source>
        <dbReference type="ARBA" id="ARBA00022692"/>
    </source>
</evidence>
<feature type="transmembrane region" description="Helical" evidence="5">
    <location>
        <begin position="21"/>
        <end position="41"/>
    </location>
</feature>
<dbReference type="PANTHER" id="PTHR43229:SF6">
    <property type="entry name" value="ABC-TYPE MULTIDRUG TRANSPORT SYSTEM, PERMEASE COMPONENT"/>
    <property type="match status" value="1"/>
</dbReference>
<feature type="transmembrane region" description="Helical" evidence="5">
    <location>
        <begin position="53"/>
        <end position="74"/>
    </location>
</feature>
<dbReference type="RefSeq" id="WP_122919868.1">
    <property type="nucleotide sequence ID" value="NZ_RHHQ01000017.1"/>
</dbReference>
<feature type="transmembrane region" description="Helical" evidence="5">
    <location>
        <begin position="163"/>
        <end position="183"/>
    </location>
</feature>
<dbReference type="EMBL" id="RHHQ01000017">
    <property type="protein sequence ID" value="RNB84585.1"/>
    <property type="molecule type" value="Genomic_DNA"/>
</dbReference>
<organism evidence="7 8">
    <name type="scientific">Brevibacillus fluminis</name>
    <dbReference type="NCBI Taxonomy" id="511487"/>
    <lineage>
        <taxon>Bacteria</taxon>
        <taxon>Bacillati</taxon>
        <taxon>Bacillota</taxon>
        <taxon>Bacilli</taxon>
        <taxon>Bacillales</taxon>
        <taxon>Paenibacillaceae</taxon>
        <taxon>Brevibacillus</taxon>
    </lineage>
</organism>
<keyword evidence="4 5" id="KW-0472">Membrane</keyword>
<dbReference type="InterPro" id="IPR013525">
    <property type="entry name" value="ABC2_TM"/>
</dbReference>
<dbReference type="Proteomes" id="UP000271031">
    <property type="component" value="Unassembled WGS sequence"/>
</dbReference>
<proteinExistence type="predicted"/>
<keyword evidence="2 5" id="KW-0812">Transmembrane</keyword>
<feature type="transmembrane region" description="Helical" evidence="5">
    <location>
        <begin position="103"/>
        <end position="124"/>
    </location>
</feature>
<keyword evidence="8" id="KW-1185">Reference proteome</keyword>
<keyword evidence="3 5" id="KW-1133">Transmembrane helix</keyword>
<feature type="domain" description="ABC-2 type transporter transmembrane" evidence="6">
    <location>
        <begin position="53"/>
        <end position="236"/>
    </location>
</feature>
<protein>
    <submittedName>
        <fullName evidence="7">ABC transporter permease</fullName>
    </submittedName>
</protein>
<evidence type="ECO:0000256" key="5">
    <source>
        <dbReference type="SAM" id="Phobius"/>
    </source>
</evidence>
<evidence type="ECO:0000256" key="1">
    <source>
        <dbReference type="ARBA" id="ARBA00004141"/>
    </source>
</evidence>
<dbReference type="PANTHER" id="PTHR43229">
    <property type="entry name" value="NODULATION PROTEIN J"/>
    <property type="match status" value="1"/>
</dbReference>